<reference evidence="3" key="1">
    <citation type="submission" date="2023-06" db="EMBL/GenBank/DDBJ databases">
        <title>Genome-scale phylogeny and comparative genomics of the fungal order Sordariales.</title>
        <authorList>
            <consortium name="Lawrence Berkeley National Laboratory"/>
            <person name="Hensen N."/>
            <person name="Bonometti L."/>
            <person name="Westerberg I."/>
            <person name="Brannstrom I.O."/>
            <person name="Guillou S."/>
            <person name="Cros-Aarteil S."/>
            <person name="Calhoun S."/>
            <person name="Haridas S."/>
            <person name="Kuo A."/>
            <person name="Mondo S."/>
            <person name="Pangilinan J."/>
            <person name="Riley R."/>
            <person name="Labutti K."/>
            <person name="Andreopoulos B."/>
            <person name="Lipzen A."/>
            <person name="Chen C."/>
            <person name="Yanf M."/>
            <person name="Daum C."/>
            <person name="Ng V."/>
            <person name="Clum A."/>
            <person name="Steindorff A."/>
            <person name="Ohm R."/>
            <person name="Martin F."/>
            <person name="Silar P."/>
            <person name="Natvig D."/>
            <person name="Lalanne C."/>
            <person name="Gautier V."/>
            <person name="Ament-Velasquez S.L."/>
            <person name="Kruys A."/>
            <person name="Hutchinson M.I."/>
            <person name="Powell A.J."/>
            <person name="Barry K."/>
            <person name="Miller A.N."/>
            <person name="Grigoriev I.V."/>
            <person name="Debuchy R."/>
            <person name="Gladieux P."/>
            <person name="Thoren M.H."/>
            <person name="Johannesson H."/>
        </authorList>
    </citation>
    <scope>NUCLEOTIDE SEQUENCE</scope>
    <source>
        <strain evidence="3">SMH4607-1</strain>
    </source>
</reference>
<evidence type="ECO:0000313" key="3">
    <source>
        <dbReference type="EMBL" id="KAK0732005.1"/>
    </source>
</evidence>
<feature type="region of interest" description="Disordered" evidence="1">
    <location>
        <begin position="197"/>
        <end position="236"/>
    </location>
</feature>
<keyword evidence="2" id="KW-0812">Transmembrane</keyword>
<dbReference type="Proteomes" id="UP001172102">
    <property type="component" value="Unassembled WGS sequence"/>
</dbReference>
<feature type="compositionally biased region" description="Polar residues" evidence="1">
    <location>
        <begin position="220"/>
        <end position="236"/>
    </location>
</feature>
<dbReference type="AlphaFoldDB" id="A0AA40E9P9"/>
<evidence type="ECO:0000256" key="2">
    <source>
        <dbReference type="SAM" id="Phobius"/>
    </source>
</evidence>
<feature type="region of interest" description="Disordered" evidence="1">
    <location>
        <begin position="344"/>
        <end position="404"/>
    </location>
</feature>
<name>A0AA40E9P9_9PEZI</name>
<dbReference type="EMBL" id="JAUKUA010000001">
    <property type="protein sequence ID" value="KAK0732005.1"/>
    <property type="molecule type" value="Genomic_DNA"/>
</dbReference>
<feature type="compositionally biased region" description="Low complexity" evidence="1">
    <location>
        <begin position="203"/>
        <end position="219"/>
    </location>
</feature>
<sequence length="404" mass="40786">MSTTILVGQAPTNLGPLTTTFTPPAACTVAVGAVDGGLLGLLGGAVPSIAFLGQSCSRGKGVDATTCWPPTSSGAQARSAPPLNGWGFYSPGVHCPAGYATACSATGGSGGGSGWPVQFRLLDGETAVGCCPSGYGCGNINGQTCTMIATSTTVPTVTCDGTKSGDFAFQTVPDAEASITAFSLFAPMIQINWQSSDRAQADSTTTEAGAAAGSTATATNPTRTGVNQPVETSGTQTIDTAVSLVPTLETDGSQSQPHGTSTGTGTGTAEPGRTEGASTDAEQPEPTDSGNGLATTTKVGLGIGGAVAALALVIGTVMYVWRRRRSSHEEQELDRLYGMKHAVSSSSDLTGTGARGDDSIPGWYRGQRQAPTLGRLMPTADPYGGAGADQLEVPASPYYRPYRP</sequence>
<keyword evidence="2" id="KW-0472">Membrane</keyword>
<gene>
    <name evidence="3" type="ORF">B0H67DRAFT_474827</name>
</gene>
<feature type="region of interest" description="Disordered" evidence="1">
    <location>
        <begin position="249"/>
        <end position="294"/>
    </location>
</feature>
<feature type="compositionally biased region" description="Low complexity" evidence="1">
    <location>
        <begin position="259"/>
        <end position="277"/>
    </location>
</feature>
<evidence type="ECO:0000313" key="4">
    <source>
        <dbReference type="Proteomes" id="UP001172102"/>
    </source>
</evidence>
<organism evidence="3 4">
    <name type="scientific">Lasiosphaeris hirsuta</name>
    <dbReference type="NCBI Taxonomy" id="260670"/>
    <lineage>
        <taxon>Eukaryota</taxon>
        <taxon>Fungi</taxon>
        <taxon>Dikarya</taxon>
        <taxon>Ascomycota</taxon>
        <taxon>Pezizomycotina</taxon>
        <taxon>Sordariomycetes</taxon>
        <taxon>Sordariomycetidae</taxon>
        <taxon>Sordariales</taxon>
        <taxon>Lasiosphaeriaceae</taxon>
        <taxon>Lasiosphaeris</taxon>
    </lineage>
</organism>
<protein>
    <submittedName>
        <fullName evidence="3">Uncharacterized protein</fullName>
    </submittedName>
</protein>
<proteinExistence type="predicted"/>
<keyword evidence="4" id="KW-1185">Reference proteome</keyword>
<accession>A0AA40E9P9</accession>
<evidence type="ECO:0000256" key="1">
    <source>
        <dbReference type="SAM" id="MobiDB-lite"/>
    </source>
</evidence>
<feature type="transmembrane region" description="Helical" evidence="2">
    <location>
        <begin position="299"/>
        <end position="321"/>
    </location>
</feature>
<keyword evidence="2" id="KW-1133">Transmembrane helix</keyword>
<comment type="caution">
    <text evidence="3">The sequence shown here is derived from an EMBL/GenBank/DDBJ whole genome shotgun (WGS) entry which is preliminary data.</text>
</comment>